<proteinExistence type="predicted"/>
<protein>
    <recommendedName>
        <fullName evidence="3">Cyclic nucleotide-binding domain-containing protein</fullName>
    </recommendedName>
</protein>
<dbReference type="EMBL" id="JAKIXB020000039">
    <property type="protein sequence ID" value="KAL1593672.1"/>
    <property type="molecule type" value="Genomic_DNA"/>
</dbReference>
<name>A0ABR3QNE3_9PLEO</name>
<sequence length="112" mass="12643">MAQSNTFEGKRIKGDKDDSVYLVLDGKLRHIADPTVYEALFGNKDITFETVPQPMVDSFTKGSALDQLYLIDEKKKRWIKSPEAFNRYAFSWDKITPIGSIVDLVASGPDIE</sequence>
<gene>
    <name evidence="1" type="ORF">SLS59_009186</name>
</gene>
<evidence type="ECO:0008006" key="3">
    <source>
        <dbReference type="Google" id="ProtNLM"/>
    </source>
</evidence>
<evidence type="ECO:0000313" key="2">
    <source>
        <dbReference type="Proteomes" id="UP001521222"/>
    </source>
</evidence>
<accession>A0ABR3QNE3</accession>
<comment type="caution">
    <text evidence="1">The sequence shown here is derived from an EMBL/GenBank/DDBJ whole genome shotgun (WGS) entry which is preliminary data.</text>
</comment>
<reference evidence="1 2" key="1">
    <citation type="submission" date="2024-02" db="EMBL/GenBank/DDBJ databases">
        <title>De novo assembly and annotation of 12 fungi associated with fruit tree decline syndrome in Ontario, Canada.</title>
        <authorList>
            <person name="Sulman M."/>
            <person name="Ellouze W."/>
            <person name="Ilyukhin E."/>
        </authorList>
    </citation>
    <scope>NUCLEOTIDE SEQUENCE [LARGE SCALE GENOMIC DNA]</scope>
    <source>
        <strain evidence="1 2">M97-236</strain>
    </source>
</reference>
<dbReference type="Proteomes" id="UP001521222">
    <property type="component" value="Unassembled WGS sequence"/>
</dbReference>
<evidence type="ECO:0000313" key="1">
    <source>
        <dbReference type="EMBL" id="KAL1593672.1"/>
    </source>
</evidence>
<keyword evidence="2" id="KW-1185">Reference proteome</keyword>
<organism evidence="1 2">
    <name type="scientific">Nothophoma quercina</name>
    <dbReference type="NCBI Taxonomy" id="749835"/>
    <lineage>
        <taxon>Eukaryota</taxon>
        <taxon>Fungi</taxon>
        <taxon>Dikarya</taxon>
        <taxon>Ascomycota</taxon>
        <taxon>Pezizomycotina</taxon>
        <taxon>Dothideomycetes</taxon>
        <taxon>Pleosporomycetidae</taxon>
        <taxon>Pleosporales</taxon>
        <taxon>Pleosporineae</taxon>
        <taxon>Didymellaceae</taxon>
        <taxon>Nothophoma</taxon>
    </lineage>
</organism>